<accession>A0A6M3ZII3</accession>
<dbReference type="OrthoDB" id="2885948at2"/>
<reference evidence="1" key="1">
    <citation type="submission" date="2020-04" db="EMBL/GenBank/DDBJ databases">
        <title>Phage recombination drives evolution of spore-forming Bacilli.</title>
        <authorList>
            <person name="Dragos A."/>
            <person name="Kovacs A.T."/>
        </authorList>
    </citation>
    <scope>NUCLEOTIDE SEQUENCE</scope>
    <source>
        <strain evidence="1">168</strain>
    </source>
</reference>
<protein>
    <submittedName>
        <fullName evidence="1">Uncharacterized protein</fullName>
    </submittedName>
</protein>
<dbReference type="RefSeq" id="WP_003243375.1">
    <property type="nucleotide sequence ID" value="NC_000964.3"/>
</dbReference>
<evidence type="ECO:0000313" key="1">
    <source>
        <dbReference type="EMBL" id="QJP90691.1"/>
    </source>
</evidence>
<organism evidence="1">
    <name type="scientific">Bacillus subtilis (strain 168)</name>
    <dbReference type="NCBI Taxonomy" id="224308"/>
    <lineage>
        <taxon>Bacteria</taxon>
        <taxon>Bacillati</taxon>
        <taxon>Bacillota</taxon>
        <taxon>Bacilli</taxon>
        <taxon>Bacillales</taxon>
        <taxon>Bacillaceae</taxon>
        <taxon>Bacillus</taxon>
    </lineage>
</organism>
<sequence length="137" mass="15826">MRFRWVWLFVIMLLLAECQPSYWVLEKDRIGEGSPDLEIYANYLQMHDDVKGYQVFTISEGKKMVVVSLGSSEKDKKLEVSDVKFSSKETIVTVERKPAPTANEKNPFILIGLDKIEGDLIVQDETGDRFEETDYQQ</sequence>
<dbReference type="AlphaFoldDB" id="A0A6M3ZII3"/>
<dbReference type="EMBL" id="CP052842">
    <property type="protein sequence ID" value="QJP90691.1"/>
    <property type="molecule type" value="Genomic_DNA"/>
</dbReference>
<dbReference type="KEGG" id="bsu:BSU40240"/>
<name>A0A6M3ZII3_BACSU</name>
<proteinExistence type="predicted"/>
<gene>
    <name evidence="1" type="ORF">HIR78_22900</name>
</gene>